<evidence type="ECO:0000313" key="2">
    <source>
        <dbReference type="EMBL" id="MFD1303480.1"/>
    </source>
</evidence>
<gene>
    <name evidence="2" type="ORF">ACFQ4G_18060</name>
</gene>
<dbReference type="InterPro" id="IPR058003">
    <property type="entry name" value="Phage_gp12"/>
</dbReference>
<dbReference type="Proteomes" id="UP001597176">
    <property type="component" value="Unassembled WGS sequence"/>
</dbReference>
<name>A0ABW3X2P6_9HYPH</name>
<evidence type="ECO:0008006" key="4">
    <source>
        <dbReference type="Google" id="ProtNLM"/>
    </source>
</evidence>
<sequence length="844" mass="92311">MGASSKPVPNLIQGVSQQSAQQRRDSQCEAQFDCFNSPKDGAVARNGAELVKFYPGQDLSECFPYELIRGREEHYLVLVRGPDRGGMGVLDLTTGEPATVTTEGVGSYLTAPAPAESNFCAQTVDDYTFIANKSIVPGLAAARSTTRPREALIFFKAGAYSSTYAISVLWQGVTYRWLYQTPDNSTAANAPYIATNFLASIFYRAMTGVQPGGTLNGAVGSIGTGEAGTGVVVKDNSDGGSTNPDITDLGFSMAINGNLLRLWRNDGQNFTMDTSDSVGDTYLVSFKDTVRSFSELPKGGFEGFLLKVKAKPGQSENAADYWVEYVSNTATSGFWQERVAPDVPVLLDASTMPHALVNLSPGVFVFRPQVWSSRIAGDGVDSAKDPGFVGKPIKDLFFHKGRLAILTESTVDFSKARNVFSHFPDTVQTLLADAPIGLTLSASDTIALLRRHAKVDESLYLWAQGAQFKISAGQNPFKQDTVEADDSTAYEFAEQSNFARVGTTLYFATEPNEFATVRNLVFSQGKAAGDTDITSHISEYIPAGVRRLAPSDTGQAIFVRTDGAPNRLFLYNYLVQDRTVVQSAWNTWRFPVEKIIWASVYRMDLLMLVQRPDGAMLLKVPLSARLVDDEPGAEYRTRMDLRVPDTQCTVTYDGAAEETSISPPYAIPAGDELDFMVSSRTTTGAYVRGRGATILRRSTAGRLVVKGDWSTTPFYLGRRIRSERTESTFYLRSEAGVVPTDSITIREFNLRYAATGYTRVEVDIGAGRPTRKHETRHIKVGTAEGVSRPPIISSDVVRAVVDGRHDETTVTTINDSWLPSRWQTAEWRYEPVLRARVGQSSGQG</sequence>
<evidence type="ECO:0000313" key="3">
    <source>
        <dbReference type="Proteomes" id="UP001597176"/>
    </source>
</evidence>
<dbReference type="Pfam" id="PF25675">
    <property type="entry name" value="Phage_nozzle"/>
    <property type="match status" value="1"/>
</dbReference>
<proteinExistence type="predicted"/>
<comment type="caution">
    <text evidence="2">The sequence shown here is derived from an EMBL/GenBank/DDBJ whole genome shotgun (WGS) entry which is preliminary data.</text>
</comment>
<feature type="region of interest" description="Disordered" evidence="1">
    <location>
        <begin position="1"/>
        <end position="23"/>
    </location>
</feature>
<keyword evidence="3" id="KW-1185">Reference proteome</keyword>
<dbReference type="EMBL" id="JBHTND010000030">
    <property type="protein sequence ID" value="MFD1303480.1"/>
    <property type="molecule type" value="Genomic_DNA"/>
</dbReference>
<accession>A0ABW3X2P6</accession>
<dbReference type="RefSeq" id="WP_238208553.1">
    <property type="nucleotide sequence ID" value="NZ_JBHTND010000030.1"/>
</dbReference>
<protein>
    <recommendedName>
        <fullName evidence="4">Phage tail protein</fullName>
    </recommendedName>
</protein>
<evidence type="ECO:0000256" key="1">
    <source>
        <dbReference type="SAM" id="MobiDB-lite"/>
    </source>
</evidence>
<reference evidence="3" key="1">
    <citation type="journal article" date="2019" name="Int. J. Syst. Evol. Microbiol.">
        <title>The Global Catalogue of Microorganisms (GCM) 10K type strain sequencing project: providing services to taxonomists for standard genome sequencing and annotation.</title>
        <authorList>
            <consortium name="The Broad Institute Genomics Platform"/>
            <consortium name="The Broad Institute Genome Sequencing Center for Infectious Disease"/>
            <person name="Wu L."/>
            <person name="Ma J."/>
        </authorList>
    </citation>
    <scope>NUCLEOTIDE SEQUENCE [LARGE SCALE GENOMIC DNA]</scope>
    <source>
        <strain evidence="3">CCUG 56108</strain>
    </source>
</reference>
<organism evidence="2 3">
    <name type="scientific">Methylobacterium marchantiae</name>
    <dbReference type="NCBI Taxonomy" id="600331"/>
    <lineage>
        <taxon>Bacteria</taxon>
        <taxon>Pseudomonadati</taxon>
        <taxon>Pseudomonadota</taxon>
        <taxon>Alphaproteobacteria</taxon>
        <taxon>Hyphomicrobiales</taxon>
        <taxon>Methylobacteriaceae</taxon>
        <taxon>Methylobacterium</taxon>
    </lineage>
</organism>